<keyword evidence="2" id="KW-1185">Reference proteome</keyword>
<evidence type="ECO:0000313" key="2">
    <source>
        <dbReference type="Proteomes" id="UP000807353"/>
    </source>
</evidence>
<organism evidence="1 2">
    <name type="scientific">Collybia nuda</name>
    <dbReference type="NCBI Taxonomy" id="64659"/>
    <lineage>
        <taxon>Eukaryota</taxon>
        <taxon>Fungi</taxon>
        <taxon>Dikarya</taxon>
        <taxon>Basidiomycota</taxon>
        <taxon>Agaricomycotina</taxon>
        <taxon>Agaricomycetes</taxon>
        <taxon>Agaricomycetidae</taxon>
        <taxon>Agaricales</taxon>
        <taxon>Tricholomatineae</taxon>
        <taxon>Clitocybaceae</taxon>
        <taxon>Collybia</taxon>
    </lineage>
</organism>
<dbReference type="AlphaFoldDB" id="A0A9P5Y5M8"/>
<dbReference type="EMBL" id="MU150265">
    <property type="protein sequence ID" value="KAF9463129.1"/>
    <property type="molecule type" value="Genomic_DNA"/>
</dbReference>
<gene>
    <name evidence="1" type="ORF">BDZ94DRAFT_1322036</name>
</gene>
<protein>
    <submittedName>
        <fullName evidence="1">Uncharacterized protein</fullName>
    </submittedName>
</protein>
<sequence length="229" mass="26447">MGTTNDEESDWEDPSHELYPFGDDFNCAGIFRADFVELKNKIRDARGGKLDDVAKALIVEHLRVLNAVTTTFPANWPEHLRIRYDKALSDSERKGPPDRFEPGRLQHYIEMHAIYETAMEGITAADAAFQDKKAAAAKKGILGDRDREWIIEVLDAHHGYWEMNLKKEKNYELQVLWLKEHGETAEFEQEKMVAFWRERQSRLAAESSSLTAPKSEKTKKVGFFKKLFK</sequence>
<name>A0A9P5Y5M8_9AGAR</name>
<dbReference type="Proteomes" id="UP000807353">
    <property type="component" value="Unassembled WGS sequence"/>
</dbReference>
<accession>A0A9P5Y5M8</accession>
<proteinExistence type="predicted"/>
<evidence type="ECO:0000313" key="1">
    <source>
        <dbReference type="EMBL" id="KAF9463129.1"/>
    </source>
</evidence>
<reference evidence="1" key="1">
    <citation type="submission" date="2020-11" db="EMBL/GenBank/DDBJ databases">
        <authorList>
            <consortium name="DOE Joint Genome Institute"/>
            <person name="Ahrendt S."/>
            <person name="Riley R."/>
            <person name="Andreopoulos W."/>
            <person name="Labutti K."/>
            <person name="Pangilinan J."/>
            <person name="Ruiz-Duenas F.J."/>
            <person name="Barrasa J.M."/>
            <person name="Sanchez-Garcia M."/>
            <person name="Camarero S."/>
            <person name="Miyauchi S."/>
            <person name="Serrano A."/>
            <person name="Linde D."/>
            <person name="Babiker R."/>
            <person name="Drula E."/>
            <person name="Ayuso-Fernandez I."/>
            <person name="Pacheco R."/>
            <person name="Padilla G."/>
            <person name="Ferreira P."/>
            <person name="Barriuso J."/>
            <person name="Kellner H."/>
            <person name="Castanera R."/>
            <person name="Alfaro M."/>
            <person name="Ramirez L."/>
            <person name="Pisabarro A.G."/>
            <person name="Kuo A."/>
            <person name="Tritt A."/>
            <person name="Lipzen A."/>
            <person name="He G."/>
            <person name="Yan M."/>
            <person name="Ng V."/>
            <person name="Cullen D."/>
            <person name="Martin F."/>
            <person name="Rosso M.-N."/>
            <person name="Henrissat B."/>
            <person name="Hibbett D."/>
            <person name="Martinez A.T."/>
            <person name="Grigoriev I.V."/>
        </authorList>
    </citation>
    <scope>NUCLEOTIDE SEQUENCE</scope>
    <source>
        <strain evidence="1">CBS 247.69</strain>
    </source>
</reference>
<comment type="caution">
    <text evidence="1">The sequence shown here is derived from an EMBL/GenBank/DDBJ whole genome shotgun (WGS) entry which is preliminary data.</text>
</comment>